<sequence>MDLPPPQSGLFLEVSFLRLLRSCEDIIAGDAKGRADLEEWATSPVFHHYVETLQEQLGDLQNQTGGKRVDSGVLALYQERLAELVPRLQPPHIPAFCAALPAHCRGVVGGLRQRPARAVAAAEPAAALDDAGMEAIQRQQNLQDTLTDEMVGLAAGLKRNAAAMEGAVKERGRLLDSAETMLDGNLDATKRSVRESKVIRTRGARSLCMRLLVLFLVGVAFAGVYIFIKATSMAGGARGATPGGAVDPFAPPPAPPREVPDLGTIWGLVVLGIAYVHHSTTGYAVPALLPMISADLQLADSQGAALTVGYTVLYALALVPVGFLADRADRPRLLAGGLMAWSLLTMAASKVHSFGELLALRVGFAAAQATQNPICFSLIPELFPRGRNTAMAAYNAAIYCGRALSFAAVIIAGQLGVTHAASESVGVTMVPLEAVDLSHVSILYTQGEMAAITPIYDYDFHVLYGALAESSWRTLLFWLGPPGLVVAGLCLLTLDEPRKPAGGFLGDPFASSKFTNSATRAFNRSGTDRFTQDMRSSAARAAKAARAAEEAEAKRRDGDMWKSVRKLVGSRSFQAVTAAAALNDVGSWALISFQATFYMRVYDLTPDVYAPALATILPIGGIVGGVGGGLLADWLSRIGGRGWLTAGATISATPALVFNVLAPEYQQSLAALLVGFALSEMWRAPAAIMIRDVSPPNLGSTGSAVHLCVRNLIGGLGPLGIAWLEDKVGLQQAMLLVPACYLLSGIGFLFAERVITAETAAKAAAEAS</sequence>
<evidence type="ECO:0000256" key="2">
    <source>
        <dbReference type="ARBA" id="ARBA00004163"/>
    </source>
</evidence>
<organism evidence="14 15">
    <name type="scientific">Elliptochloris bilobata</name>
    <dbReference type="NCBI Taxonomy" id="381761"/>
    <lineage>
        <taxon>Eukaryota</taxon>
        <taxon>Viridiplantae</taxon>
        <taxon>Chlorophyta</taxon>
        <taxon>core chlorophytes</taxon>
        <taxon>Trebouxiophyceae</taxon>
        <taxon>Trebouxiophyceae incertae sedis</taxon>
        <taxon>Elliptochloris clade</taxon>
        <taxon>Elliptochloris</taxon>
    </lineage>
</organism>
<accession>A0AAW1S0W3</accession>
<feature type="domain" description="Major facilitator superfamily (MFS) profile" evidence="13">
    <location>
        <begin position="267"/>
        <end position="756"/>
    </location>
</feature>
<dbReference type="InterPro" id="IPR020846">
    <property type="entry name" value="MFS_dom"/>
</dbReference>
<comment type="caution">
    <text evidence="14">The sequence shown here is derived from an EMBL/GenBank/DDBJ whole genome shotgun (WGS) entry which is preliminary data.</text>
</comment>
<reference evidence="14 15" key="1">
    <citation type="journal article" date="2024" name="Nat. Commun.">
        <title>Phylogenomics reveals the evolutionary origins of lichenization in chlorophyte algae.</title>
        <authorList>
            <person name="Puginier C."/>
            <person name="Libourel C."/>
            <person name="Otte J."/>
            <person name="Skaloud P."/>
            <person name="Haon M."/>
            <person name="Grisel S."/>
            <person name="Petersen M."/>
            <person name="Berrin J.G."/>
            <person name="Delaux P.M."/>
            <person name="Dal Grande F."/>
            <person name="Keller J."/>
        </authorList>
    </citation>
    <scope>NUCLEOTIDE SEQUENCE [LARGE SCALE GENOMIC DNA]</scope>
    <source>
        <strain evidence="14 15">SAG 245.80</strain>
    </source>
</reference>
<dbReference type="InterPro" id="IPR011701">
    <property type="entry name" value="MFS"/>
</dbReference>
<gene>
    <name evidence="14" type="ORF">WJX81_000780</name>
</gene>
<keyword evidence="4" id="KW-0813">Transport</keyword>
<feature type="transmembrane region" description="Helical" evidence="12">
    <location>
        <begin position="265"/>
        <end position="292"/>
    </location>
</feature>
<evidence type="ECO:0000313" key="14">
    <source>
        <dbReference type="EMBL" id="KAK9839611.1"/>
    </source>
</evidence>
<evidence type="ECO:0000313" key="15">
    <source>
        <dbReference type="Proteomes" id="UP001445335"/>
    </source>
</evidence>
<feature type="transmembrane region" description="Helical" evidence="12">
    <location>
        <begin position="304"/>
        <end position="325"/>
    </location>
</feature>
<dbReference type="SUPFAM" id="SSF103473">
    <property type="entry name" value="MFS general substrate transporter"/>
    <property type="match status" value="1"/>
</dbReference>
<comment type="similarity">
    <text evidence="3">Belongs to the USE1 family.</text>
</comment>
<feature type="transmembrane region" description="Helical" evidence="12">
    <location>
        <begin position="643"/>
        <end position="662"/>
    </location>
</feature>
<feature type="transmembrane region" description="Helical" evidence="12">
    <location>
        <begin position="207"/>
        <end position="228"/>
    </location>
</feature>
<dbReference type="PROSITE" id="PS50850">
    <property type="entry name" value="MFS"/>
    <property type="match status" value="1"/>
</dbReference>
<dbReference type="Proteomes" id="UP001445335">
    <property type="component" value="Unassembled WGS sequence"/>
</dbReference>
<dbReference type="InterPro" id="IPR036259">
    <property type="entry name" value="MFS_trans_sf"/>
</dbReference>
<evidence type="ECO:0000256" key="8">
    <source>
        <dbReference type="ARBA" id="ARBA00022927"/>
    </source>
</evidence>
<dbReference type="EMBL" id="JALJOU010000015">
    <property type="protein sequence ID" value="KAK9839611.1"/>
    <property type="molecule type" value="Genomic_DNA"/>
</dbReference>
<evidence type="ECO:0000256" key="7">
    <source>
        <dbReference type="ARBA" id="ARBA00022892"/>
    </source>
</evidence>
<dbReference type="GO" id="GO:0005789">
    <property type="term" value="C:endoplasmic reticulum membrane"/>
    <property type="evidence" value="ECO:0007669"/>
    <property type="project" value="UniProtKB-SubCell"/>
</dbReference>
<evidence type="ECO:0000256" key="11">
    <source>
        <dbReference type="ARBA" id="ARBA00024338"/>
    </source>
</evidence>
<keyword evidence="7" id="KW-0931">ER-Golgi transport</keyword>
<keyword evidence="9 12" id="KW-1133">Transmembrane helix</keyword>
<evidence type="ECO:0000256" key="12">
    <source>
        <dbReference type="SAM" id="Phobius"/>
    </source>
</evidence>
<keyword evidence="5 12" id="KW-0812">Transmembrane</keyword>
<dbReference type="AlphaFoldDB" id="A0AAW1S0W3"/>
<name>A0AAW1S0W3_9CHLO</name>
<keyword evidence="10 12" id="KW-0472">Membrane</keyword>
<dbReference type="InterPro" id="IPR019150">
    <property type="entry name" value="Vesicle_transport_protein_Use1"/>
</dbReference>
<dbReference type="InterPro" id="IPR044770">
    <property type="entry name" value="MFS_spinster-like"/>
</dbReference>
<feature type="transmembrane region" description="Helical" evidence="12">
    <location>
        <begin position="730"/>
        <end position="751"/>
    </location>
</feature>
<keyword evidence="8" id="KW-0653">Protein transport</keyword>
<evidence type="ECO:0000256" key="6">
    <source>
        <dbReference type="ARBA" id="ARBA00022824"/>
    </source>
</evidence>
<dbReference type="GO" id="GO:0016192">
    <property type="term" value="P:vesicle-mediated transport"/>
    <property type="evidence" value="ECO:0007669"/>
    <property type="project" value="UniProtKB-KW"/>
</dbReference>
<feature type="transmembrane region" description="Helical" evidence="12">
    <location>
        <begin position="668"/>
        <end position="690"/>
    </location>
</feature>
<dbReference type="CDD" id="cd15860">
    <property type="entry name" value="SNARE_USE1"/>
    <property type="match status" value="1"/>
</dbReference>
<feature type="transmembrane region" description="Helical" evidence="12">
    <location>
        <begin position="609"/>
        <end position="631"/>
    </location>
</feature>
<evidence type="ECO:0000256" key="9">
    <source>
        <dbReference type="ARBA" id="ARBA00022989"/>
    </source>
</evidence>
<dbReference type="Pfam" id="PF09753">
    <property type="entry name" value="Use1"/>
    <property type="match status" value="1"/>
</dbReference>
<feature type="transmembrane region" description="Helical" evidence="12">
    <location>
        <begin position="475"/>
        <end position="494"/>
    </location>
</feature>
<comment type="similarity">
    <text evidence="11">Belongs to the major facilitator superfamily. Spinster (TC 2.A.1.49) family.</text>
</comment>
<protein>
    <recommendedName>
        <fullName evidence="13">Major facilitator superfamily (MFS) profile domain-containing protein</fullName>
    </recommendedName>
</protein>
<proteinExistence type="inferred from homology"/>
<evidence type="ECO:0000256" key="5">
    <source>
        <dbReference type="ARBA" id="ARBA00022692"/>
    </source>
</evidence>
<evidence type="ECO:0000256" key="10">
    <source>
        <dbReference type="ARBA" id="ARBA00023136"/>
    </source>
</evidence>
<dbReference type="GO" id="GO:0022857">
    <property type="term" value="F:transmembrane transporter activity"/>
    <property type="evidence" value="ECO:0007669"/>
    <property type="project" value="InterPro"/>
</dbReference>
<evidence type="ECO:0000256" key="1">
    <source>
        <dbReference type="ARBA" id="ARBA00004141"/>
    </source>
</evidence>
<feature type="transmembrane region" description="Helical" evidence="12">
    <location>
        <begin position="392"/>
        <end position="415"/>
    </location>
</feature>
<keyword evidence="15" id="KW-1185">Reference proteome</keyword>
<evidence type="ECO:0000256" key="4">
    <source>
        <dbReference type="ARBA" id="ARBA00022448"/>
    </source>
</evidence>
<comment type="subcellular location">
    <subcellularLocation>
        <location evidence="2">Endoplasmic reticulum membrane</location>
        <topology evidence="2">Single-pass type IV membrane protein</topology>
    </subcellularLocation>
    <subcellularLocation>
        <location evidence="1">Membrane</location>
        <topology evidence="1">Multi-pass membrane protein</topology>
    </subcellularLocation>
</comment>
<dbReference type="GO" id="GO:0015031">
    <property type="term" value="P:protein transport"/>
    <property type="evidence" value="ECO:0007669"/>
    <property type="project" value="UniProtKB-KW"/>
</dbReference>
<dbReference type="Gene3D" id="1.20.1250.20">
    <property type="entry name" value="MFS general substrate transporter like domains"/>
    <property type="match status" value="1"/>
</dbReference>
<dbReference type="PANTHER" id="PTHR23505:SF79">
    <property type="entry name" value="PROTEIN SPINSTER"/>
    <property type="match status" value="1"/>
</dbReference>
<dbReference type="PANTHER" id="PTHR23505">
    <property type="entry name" value="SPINSTER"/>
    <property type="match status" value="1"/>
</dbReference>
<evidence type="ECO:0000256" key="3">
    <source>
        <dbReference type="ARBA" id="ARBA00007891"/>
    </source>
</evidence>
<dbReference type="Pfam" id="PF07690">
    <property type="entry name" value="MFS_1"/>
    <property type="match status" value="2"/>
</dbReference>
<keyword evidence="6" id="KW-0256">Endoplasmic reticulum</keyword>
<evidence type="ECO:0000259" key="13">
    <source>
        <dbReference type="PROSITE" id="PS50850"/>
    </source>
</evidence>